<dbReference type="Gramene" id="mRNA:HanXRQr2_Chr07g0279251">
    <property type="protein sequence ID" value="CDS:HanXRQr2_Chr07g0279251.1"/>
    <property type="gene ID" value="HanXRQr2_Chr07g0279251"/>
</dbReference>
<organism evidence="1 2">
    <name type="scientific">Helianthus annuus</name>
    <name type="common">Common sunflower</name>
    <dbReference type="NCBI Taxonomy" id="4232"/>
    <lineage>
        <taxon>Eukaryota</taxon>
        <taxon>Viridiplantae</taxon>
        <taxon>Streptophyta</taxon>
        <taxon>Embryophyta</taxon>
        <taxon>Tracheophyta</taxon>
        <taxon>Spermatophyta</taxon>
        <taxon>Magnoliopsida</taxon>
        <taxon>eudicotyledons</taxon>
        <taxon>Gunneridae</taxon>
        <taxon>Pentapetalae</taxon>
        <taxon>asterids</taxon>
        <taxon>campanulids</taxon>
        <taxon>Asterales</taxon>
        <taxon>Asteraceae</taxon>
        <taxon>Asteroideae</taxon>
        <taxon>Heliantheae alliance</taxon>
        <taxon>Heliantheae</taxon>
        <taxon>Helianthus</taxon>
    </lineage>
</organism>
<dbReference type="PANTHER" id="PTHR36707">
    <property type="entry name" value="T20M3.17 PROTEIN"/>
    <property type="match status" value="1"/>
</dbReference>
<proteinExistence type="predicted"/>
<evidence type="ECO:0000313" key="1">
    <source>
        <dbReference type="EMBL" id="KAF5797318.1"/>
    </source>
</evidence>
<keyword evidence="2" id="KW-1185">Reference proteome</keyword>
<dbReference type="AlphaFoldDB" id="A0A9K3NF72"/>
<comment type="caution">
    <text evidence="1">The sequence shown here is derived from an EMBL/GenBank/DDBJ whole genome shotgun (WGS) entry which is preliminary data.</text>
</comment>
<evidence type="ECO:0000313" key="2">
    <source>
        <dbReference type="Proteomes" id="UP000215914"/>
    </source>
</evidence>
<name>A0A9K3NF72_HELAN</name>
<reference evidence="1" key="2">
    <citation type="submission" date="2020-06" db="EMBL/GenBank/DDBJ databases">
        <title>Helianthus annuus Genome sequencing and assembly Release 2.</title>
        <authorList>
            <person name="Gouzy J."/>
            <person name="Langlade N."/>
            <person name="Munos S."/>
        </authorList>
    </citation>
    <scope>NUCLEOTIDE SEQUENCE</scope>
    <source>
        <tissue evidence="1">Leaves</tissue>
    </source>
</reference>
<protein>
    <submittedName>
        <fullName evidence="1">Uncharacterized protein</fullName>
    </submittedName>
</protein>
<dbReference type="OrthoDB" id="773993at2759"/>
<dbReference type="PANTHER" id="PTHR36707:SF1">
    <property type="entry name" value="T20M3.17 PROTEIN"/>
    <property type="match status" value="1"/>
</dbReference>
<dbReference type="Proteomes" id="UP000215914">
    <property type="component" value="Unassembled WGS sequence"/>
</dbReference>
<accession>A0A9K3NF72</accession>
<dbReference type="EMBL" id="MNCJ02000322">
    <property type="protein sequence ID" value="KAF5797318.1"/>
    <property type="molecule type" value="Genomic_DNA"/>
</dbReference>
<sequence>MVCIRKKNPKIHTQEHKLCSNDTFRESTKLQTHAPRSISRSGFKTFKKESENTEDGEFAFAITLWKEELLNHDNCTWLSIGDASYPSSCSKDNGLSSCMDLKIDAWFISLLSTDSPIHDTFLDTKTTFFDGSRVNPMEEASLILDQRKVLDEYIVFQEHLEEEEVVSSLSWLENESSNGQTLDKKSKSKSKRAYFDSGDDEHSLFSSSFSSDYSSEIMDLEDIGVDEPLFWPFNSASDWGSEYKQDFLIMSPCKKDGNSPKGKNMVAEEVDRLTEKYERKHKIVLEDLLLVDKLNVDGVIIEQVLGLGEFDGHEGVEYEFNIDHFSIV</sequence>
<gene>
    <name evidence="1" type="ORF">HanXRQr2_Chr07g0279251</name>
</gene>
<reference evidence="1" key="1">
    <citation type="journal article" date="2017" name="Nature">
        <title>The sunflower genome provides insights into oil metabolism, flowering and Asterid evolution.</title>
        <authorList>
            <person name="Badouin H."/>
            <person name="Gouzy J."/>
            <person name="Grassa C.J."/>
            <person name="Murat F."/>
            <person name="Staton S.E."/>
            <person name="Cottret L."/>
            <person name="Lelandais-Briere C."/>
            <person name="Owens G.L."/>
            <person name="Carrere S."/>
            <person name="Mayjonade B."/>
            <person name="Legrand L."/>
            <person name="Gill N."/>
            <person name="Kane N.C."/>
            <person name="Bowers J.E."/>
            <person name="Hubner S."/>
            <person name="Bellec A."/>
            <person name="Berard A."/>
            <person name="Berges H."/>
            <person name="Blanchet N."/>
            <person name="Boniface M.C."/>
            <person name="Brunel D."/>
            <person name="Catrice O."/>
            <person name="Chaidir N."/>
            <person name="Claudel C."/>
            <person name="Donnadieu C."/>
            <person name="Faraut T."/>
            <person name="Fievet G."/>
            <person name="Helmstetter N."/>
            <person name="King M."/>
            <person name="Knapp S.J."/>
            <person name="Lai Z."/>
            <person name="Le Paslier M.C."/>
            <person name="Lippi Y."/>
            <person name="Lorenzon L."/>
            <person name="Mandel J.R."/>
            <person name="Marage G."/>
            <person name="Marchand G."/>
            <person name="Marquand E."/>
            <person name="Bret-Mestries E."/>
            <person name="Morien E."/>
            <person name="Nambeesan S."/>
            <person name="Nguyen T."/>
            <person name="Pegot-Espagnet P."/>
            <person name="Pouilly N."/>
            <person name="Raftis F."/>
            <person name="Sallet E."/>
            <person name="Schiex T."/>
            <person name="Thomas J."/>
            <person name="Vandecasteele C."/>
            <person name="Vares D."/>
            <person name="Vear F."/>
            <person name="Vautrin S."/>
            <person name="Crespi M."/>
            <person name="Mangin B."/>
            <person name="Burke J.M."/>
            <person name="Salse J."/>
            <person name="Munos S."/>
            <person name="Vincourt P."/>
            <person name="Rieseberg L.H."/>
            <person name="Langlade N.B."/>
        </authorList>
    </citation>
    <scope>NUCLEOTIDE SEQUENCE</scope>
    <source>
        <tissue evidence="1">Leaves</tissue>
    </source>
</reference>